<keyword evidence="2" id="KW-1185">Reference proteome</keyword>
<protein>
    <submittedName>
        <fullName evidence="1">Uncharacterized protein</fullName>
    </submittedName>
</protein>
<gene>
    <name evidence="1" type="ORF">SLEP1_g49018</name>
</gene>
<name>A0AAV5LVF4_9ROSI</name>
<comment type="caution">
    <text evidence="1">The sequence shown here is derived from an EMBL/GenBank/DDBJ whole genome shotgun (WGS) entry which is preliminary data.</text>
</comment>
<organism evidence="1 2">
    <name type="scientific">Rubroshorea leprosula</name>
    <dbReference type="NCBI Taxonomy" id="152421"/>
    <lineage>
        <taxon>Eukaryota</taxon>
        <taxon>Viridiplantae</taxon>
        <taxon>Streptophyta</taxon>
        <taxon>Embryophyta</taxon>
        <taxon>Tracheophyta</taxon>
        <taxon>Spermatophyta</taxon>
        <taxon>Magnoliopsida</taxon>
        <taxon>eudicotyledons</taxon>
        <taxon>Gunneridae</taxon>
        <taxon>Pentapetalae</taxon>
        <taxon>rosids</taxon>
        <taxon>malvids</taxon>
        <taxon>Malvales</taxon>
        <taxon>Dipterocarpaceae</taxon>
        <taxon>Rubroshorea</taxon>
    </lineage>
</organism>
<dbReference type="AlphaFoldDB" id="A0AAV5LVF4"/>
<accession>A0AAV5LVF4</accession>
<sequence length="54" mass="6391">MSCKTMKRSRRSNRVSWAPGVNLCQVYIHPSFHNVKVQIQESRKKFKKVSSFLH</sequence>
<proteinExistence type="predicted"/>
<evidence type="ECO:0000313" key="1">
    <source>
        <dbReference type="EMBL" id="GKV41495.1"/>
    </source>
</evidence>
<reference evidence="1 2" key="1">
    <citation type="journal article" date="2021" name="Commun. Biol.">
        <title>The genome of Shorea leprosula (Dipterocarpaceae) highlights the ecological relevance of drought in aseasonal tropical rainforests.</title>
        <authorList>
            <person name="Ng K.K.S."/>
            <person name="Kobayashi M.J."/>
            <person name="Fawcett J.A."/>
            <person name="Hatakeyama M."/>
            <person name="Paape T."/>
            <person name="Ng C.H."/>
            <person name="Ang C.C."/>
            <person name="Tnah L.H."/>
            <person name="Lee C.T."/>
            <person name="Nishiyama T."/>
            <person name="Sese J."/>
            <person name="O'Brien M.J."/>
            <person name="Copetti D."/>
            <person name="Mohd Noor M.I."/>
            <person name="Ong R.C."/>
            <person name="Putra M."/>
            <person name="Sireger I.Z."/>
            <person name="Indrioko S."/>
            <person name="Kosugi Y."/>
            <person name="Izuno A."/>
            <person name="Isagi Y."/>
            <person name="Lee S.L."/>
            <person name="Shimizu K.K."/>
        </authorList>
    </citation>
    <scope>NUCLEOTIDE SEQUENCE [LARGE SCALE GENOMIC DNA]</scope>
    <source>
        <strain evidence="1">214</strain>
    </source>
</reference>
<dbReference type="Proteomes" id="UP001054252">
    <property type="component" value="Unassembled WGS sequence"/>
</dbReference>
<dbReference type="EMBL" id="BPVZ01000150">
    <property type="protein sequence ID" value="GKV41495.1"/>
    <property type="molecule type" value="Genomic_DNA"/>
</dbReference>
<evidence type="ECO:0000313" key="2">
    <source>
        <dbReference type="Proteomes" id="UP001054252"/>
    </source>
</evidence>